<dbReference type="EMBL" id="CP002955">
    <property type="protein sequence ID" value="AEL24006.1"/>
    <property type="molecule type" value="Genomic_DNA"/>
</dbReference>
<dbReference type="AlphaFoldDB" id="G0J365"/>
<dbReference type="HOGENOM" id="CLU_1966915_0_0_10"/>
<evidence type="ECO:0000313" key="2">
    <source>
        <dbReference type="EMBL" id="AEL24006.1"/>
    </source>
</evidence>
<dbReference type="RefSeq" id="WP_014018305.1">
    <property type="nucleotide sequence ID" value="NC_015914.1"/>
</dbReference>
<dbReference type="KEGG" id="cmr:Cycma_0224"/>
<sequence>MFLDYLPHTLGVFLILLISLLITDFVFGTTYYVTGNIIEKHYIPSSSEVGVGTSINPSGQMGVVTTTSSSSEKFIIIIRTPEGEIINATSTSDLYFTLEKGDNVEAGIVIGRLTKIRHATKVTKKID</sequence>
<keyword evidence="3" id="KW-1185">Reference proteome</keyword>
<keyword evidence="1" id="KW-0472">Membrane</keyword>
<reference evidence="3" key="1">
    <citation type="submission" date="2011-07" db="EMBL/GenBank/DDBJ databases">
        <title>The complete genome of Cyclobacterium marinum DSM 745.</title>
        <authorList>
            <person name="Lucas S."/>
            <person name="Han J."/>
            <person name="Lapidus A."/>
            <person name="Bruce D."/>
            <person name="Goodwin L."/>
            <person name="Pitluck S."/>
            <person name="Peters L."/>
            <person name="Kyrpides N."/>
            <person name="Mavromatis K."/>
            <person name="Ivanova N."/>
            <person name="Ovchinnikova G."/>
            <person name="Chertkov O."/>
            <person name="Detter J.C."/>
            <person name="Tapia R."/>
            <person name="Han C."/>
            <person name="Land M."/>
            <person name="Hauser L."/>
            <person name="Markowitz V."/>
            <person name="Cheng J.-F."/>
            <person name="Hugenholtz P."/>
            <person name="Woyke T."/>
            <person name="Wu D."/>
            <person name="Tindall B."/>
            <person name="Schuetze A."/>
            <person name="Brambilla E."/>
            <person name="Klenk H.-P."/>
            <person name="Eisen J.A."/>
        </authorList>
    </citation>
    <scope>NUCLEOTIDE SEQUENCE [LARGE SCALE GENOMIC DNA]</scope>
    <source>
        <strain evidence="3">ATCC 25205 / DSM 745 / LMG 13164 / NCIMB 1802</strain>
    </source>
</reference>
<dbReference type="STRING" id="880070.Cycma_0224"/>
<proteinExistence type="predicted"/>
<dbReference type="Proteomes" id="UP000001635">
    <property type="component" value="Chromosome"/>
</dbReference>
<accession>G0J365</accession>
<evidence type="ECO:0000313" key="3">
    <source>
        <dbReference type="Proteomes" id="UP000001635"/>
    </source>
</evidence>
<protein>
    <submittedName>
        <fullName evidence="2">Uncharacterized protein</fullName>
    </submittedName>
</protein>
<evidence type="ECO:0000256" key="1">
    <source>
        <dbReference type="SAM" id="Phobius"/>
    </source>
</evidence>
<keyword evidence="1" id="KW-1133">Transmembrane helix</keyword>
<dbReference type="eggNOG" id="ENOG502ZV12">
    <property type="taxonomic scope" value="Bacteria"/>
</dbReference>
<feature type="transmembrane region" description="Helical" evidence="1">
    <location>
        <begin position="12"/>
        <end position="33"/>
    </location>
</feature>
<name>G0J365_CYCMS</name>
<gene>
    <name evidence="2" type="ordered locus">Cycma_0224</name>
</gene>
<organism evidence="2 3">
    <name type="scientific">Cyclobacterium marinum (strain ATCC 25205 / DSM 745 / LMG 13164 / NCIMB 1802)</name>
    <name type="common">Flectobacillus marinus</name>
    <dbReference type="NCBI Taxonomy" id="880070"/>
    <lineage>
        <taxon>Bacteria</taxon>
        <taxon>Pseudomonadati</taxon>
        <taxon>Bacteroidota</taxon>
        <taxon>Cytophagia</taxon>
        <taxon>Cytophagales</taxon>
        <taxon>Cyclobacteriaceae</taxon>
        <taxon>Cyclobacterium</taxon>
    </lineage>
</organism>
<keyword evidence="1" id="KW-0812">Transmembrane</keyword>